<feature type="signal peptide" evidence="1">
    <location>
        <begin position="1"/>
        <end position="43"/>
    </location>
</feature>
<dbReference type="OrthoDB" id="8099120at2"/>
<keyword evidence="3" id="KW-1185">Reference proteome</keyword>
<dbReference type="AlphaFoldDB" id="A0A516H334"/>
<keyword evidence="1" id="KW-0732">Signal</keyword>
<dbReference type="EMBL" id="CP041636">
    <property type="protein sequence ID" value="QDO98155.1"/>
    <property type="molecule type" value="Genomic_DNA"/>
</dbReference>
<reference evidence="2 3" key="1">
    <citation type="submission" date="2019-07" db="EMBL/GenBank/DDBJ databases">
        <title>Genome sequencing for Ferrovibrio sp. K5.</title>
        <authorList>
            <person name="Park S.-J."/>
        </authorList>
    </citation>
    <scope>NUCLEOTIDE SEQUENCE [LARGE SCALE GENOMIC DNA]</scope>
    <source>
        <strain evidence="2 3">K5</strain>
    </source>
</reference>
<dbReference type="InterPro" id="IPR008869">
    <property type="entry name" value="MlaC/ttg2D"/>
</dbReference>
<dbReference type="InterPro" id="IPR006311">
    <property type="entry name" value="TAT_signal"/>
</dbReference>
<dbReference type="KEGG" id="fer:FNB15_13120"/>
<name>A0A516H334_9PROT</name>
<evidence type="ECO:0000313" key="2">
    <source>
        <dbReference type="EMBL" id="QDO98155.1"/>
    </source>
</evidence>
<dbReference type="PROSITE" id="PS51318">
    <property type="entry name" value="TAT"/>
    <property type="match status" value="1"/>
</dbReference>
<proteinExistence type="predicted"/>
<evidence type="ECO:0000256" key="1">
    <source>
        <dbReference type="SAM" id="SignalP"/>
    </source>
</evidence>
<sequence>MQKTINLHSLAGCHMPLPLTVSRRLLLTALAGLALVAAGPVRAAQAAAPDQFIREVGTDTLKALGDRSLTQEKREGLVRTLLTNHLDLDAVGRFCLGRYSRGITPEQKKEYDALFEDYLTKVYAQLLSQYNGETLEVRDGAKAAGSESIVESQINRQSGPPIRVEWKTHEKDGKPRVTDVIVEGVSMAFTQRQQFESVIQNNGGKIDALFAAMKKQIAGRR</sequence>
<dbReference type="PANTHER" id="PTHR36573:SF1">
    <property type="entry name" value="INTERMEMBRANE PHOSPHOLIPID TRANSPORT SYSTEM BINDING PROTEIN MLAC"/>
    <property type="match status" value="1"/>
</dbReference>
<dbReference type="InterPro" id="IPR042245">
    <property type="entry name" value="Tgt2/MlaC_sf"/>
</dbReference>
<dbReference type="Pfam" id="PF05494">
    <property type="entry name" value="MlaC"/>
    <property type="match status" value="1"/>
</dbReference>
<dbReference type="Gene3D" id="3.10.450.710">
    <property type="entry name" value="Tgt2/MlaC"/>
    <property type="match status" value="1"/>
</dbReference>
<accession>A0A516H334</accession>
<evidence type="ECO:0000313" key="3">
    <source>
        <dbReference type="Proteomes" id="UP000317496"/>
    </source>
</evidence>
<feature type="chain" id="PRO_5022226140" evidence="1">
    <location>
        <begin position="44"/>
        <end position="221"/>
    </location>
</feature>
<gene>
    <name evidence="2" type="ORF">FNB15_13120</name>
</gene>
<organism evidence="2 3">
    <name type="scientific">Ferrovibrio terrae</name>
    <dbReference type="NCBI Taxonomy" id="2594003"/>
    <lineage>
        <taxon>Bacteria</taxon>
        <taxon>Pseudomonadati</taxon>
        <taxon>Pseudomonadota</taxon>
        <taxon>Alphaproteobacteria</taxon>
        <taxon>Rhodospirillales</taxon>
        <taxon>Rhodospirillaceae</taxon>
        <taxon>Ferrovibrio</taxon>
    </lineage>
</organism>
<dbReference type="Proteomes" id="UP000317496">
    <property type="component" value="Chromosome"/>
</dbReference>
<dbReference type="PANTHER" id="PTHR36573">
    <property type="entry name" value="INTERMEMBRANE PHOSPHOLIPID TRANSPORT SYSTEM BINDING PROTEIN MLAC"/>
    <property type="match status" value="1"/>
</dbReference>
<protein>
    <submittedName>
        <fullName evidence="2">ABC transporter substrate-binding protein</fullName>
    </submittedName>
</protein>